<dbReference type="PANTHER" id="PTHR45528">
    <property type="entry name" value="SENSOR HISTIDINE KINASE CPXA"/>
    <property type="match status" value="1"/>
</dbReference>
<feature type="compositionally biased region" description="Polar residues" evidence="15">
    <location>
        <begin position="498"/>
        <end position="509"/>
    </location>
</feature>
<dbReference type="InterPro" id="IPR005467">
    <property type="entry name" value="His_kinase_dom"/>
</dbReference>
<evidence type="ECO:0000256" key="4">
    <source>
        <dbReference type="ARBA" id="ARBA00022475"/>
    </source>
</evidence>
<evidence type="ECO:0000256" key="16">
    <source>
        <dbReference type="SAM" id="Phobius"/>
    </source>
</evidence>
<dbReference type="CDD" id="cd00082">
    <property type="entry name" value="HisKA"/>
    <property type="match status" value="1"/>
</dbReference>
<evidence type="ECO:0000256" key="7">
    <source>
        <dbReference type="ARBA" id="ARBA00022692"/>
    </source>
</evidence>
<keyword evidence="12" id="KW-0902">Two-component regulatory system</keyword>
<keyword evidence="8" id="KW-0547">Nucleotide-binding</keyword>
<evidence type="ECO:0000256" key="14">
    <source>
        <dbReference type="SAM" id="Coils"/>
    </source>
</evidence>
<evidence type="ECO:0000256" key="3">
    <source>
        <dbReference type="ARBA" id="ARBA00012438"/>
    </source>
</evidence>
<dbReference type="SUPFAM" id="SSF55874">
    <property type="entry name" value="ATPase domain of HSP90 chaperone/DNA topoisomerase II/histidine kinase"/>
    <property type="match status" value="1"/>
</dbReference>
<feature type="transmembrane region" description="Helical" evidence="16">
    <location>
        <begin position="182"/>
        <end position="205"/>
    </location>
</feature>
<evidence type="ECO:0000256" key="13">
    <source>
        <dbReference type="ARBA" id="ARBA00023136"/>
    </source>
</evidence>
<dbReference type="InterPro" id="IPR003594">
    <property type="entry name" value="HATPase_dom"/>
</dbReference>
<keyword evidence="9" id="KW-0418">Kinase</keyword>
<dbReference type="InterPro" id="IPR050398">
    <property type="entry name" value="HssS/ArlS-like"/>
</dbReference>
<comment type="caution">
    <text evidence="18">The sequence shown here is derived from an EMBL/GenBank/DDBJ whole genome shotgun (WGS) entry which is preliminary data.</text>
</comment>
<dbReference type="EMBL" id="JBHLVX010000033">
    <property type="protein sequence ID" value="MFC0268067.1"/>
    <property type="molecule type" value="Genomic_DNA"/>
</dbReference>
<dbReference type="InterPro" id="IPR004358">
    <property type="entry name" value="Sig_transdc_His_kin-like_C"/>
</dbReference>
<name>A0ABV6G340_9GAMM</name>
<dbReference type="Pfam" id="PF00512">
    <property type="entry name" value="HisKA"/>
    <property type="match status" value="1"/>
</dbReference>
<dbReference type="PANTHER" id="PTHR45528:SF1">
    <property type="entry name" value="SENSOR HISTIDINE KINASE CPXA"/>
    <property type="match status" value="1"/>
</dbReference>
<dbReference type="SMART" id="SM00388">
    <property type="entry name" value="HisKA"/>
    <property type="match status" value="1"/>
</dbReference>
<keyword evidence="14" id="KW-0175">Coiled coil</keyword>
<evidence type="ECO:0000313" key="18">
    <source>
        <dbReference type="EMBL" id="MFC0268067.1"/>
    </source>
</evidence>
<dbReference type="InterPro" id="IPR003661">
    <property type="entry name" value="HisK_dim/P_dom"/>
</dbReference>
<keyword evidence="11 16" id="KW-1133">Transmembrane helix</keyword>
<keyword evidence="5" id="KW-0597">Phosphoprotein</keyword>
<feature type="compositionally biased region" description="Low complexity" evidence="15">
    <location>
        <begin position="486"/>
        <end position="497"/>
    </location>
</feature>
<accession>A0ABV6G340</accession>
<dbReference type="PROSITE" id="PS50109">
    <property type="entry name" value="HIS_KIN"/>
    <property type="match status" value="1"/>
</dbReference>
<keyword evidence="10 18" id="KW-0067">ATP-binding</keyword>
<evidence type="ECO:0000256" key="5">
    <source>
        <dbReference type="ARBA" id="ARBA00022553"/>
    </source>
</evidence>
<dbReference type="SMART" id="SM00387">
    <property type="entry name" value="HATPase_c"/>
    <property type="match status" value="1"/>
</dbReference>
<dbReference type="Gene3D" id="6.10.340.10">
    <property type="match status" value="1"/>
</dbReference>
<dbReference type="PRINTS" id="PR00344">
    <property type="entry name" value="BCTRLSENSOR"/>
</dbReference>
<keyword evidence="13 16" id="KW-0472">Membrane</keyword>
<evidence type="ECO:0000313" key="19">
    <source>
        <dbReference type="Proteomes" id="UP001589814"/>
    </source>
</evidence>
<dbReference type="EC" id="2.7.13.3" evidence="3"/>
<feature type="region of interest" description="Disordered" evidence="15">
    <location>
        <begin position="486"/>
        <end position="509"/>
    </location>
</feature>
<dbReference type="Gene3D" id="1.10.287.130">
    <property type="match status" value="1"/>
</dbReference>
<keyword evidence="4" id="KW-1003">Cell membrane</keyword>
<dbReference type="Pfam" id="PF02518">
    <property type="entry name" value="HATPase_c"/>
    <property type="match status" value="1"/>
</dbReference>
<keyword evidence="6" id="KW-0808">Transferase</keyword>
<evidence type="ECO:0000256" key="9">
    <source>
        <dbReference type="ARBA" id="ARBA00022777"/>
    </source>
</evidence>
<protein>
    <recommendedName>
        <fullName evidence="3">histidine kinase</fullName>
        <ecNumber evidence="3">2.7.13.3</ecNumber>
    </recommendedName>
</protein>
<sequence>MASSEKRLWRPRSLLQQVLTAFLLVMVPIGVLIHLASQSFSEISQLADISAREAVDQTRRARQLNNLATDMERSARQYAVLGDRSILDIYDDRQQRYRELLGDHAAFLGDTPLIDSLRRQLDALRPPAEDAVEGDSAGLSDQLARFQRFSEQTEQLADQTQQLVDARIDSIRARAERVSSRLWQTTLVLVSLSLLLILFFTWRIIRPIRQLEARIQSIGGEPESQYRKSIKGPLELVNLETRLDWLSQRLRELEEQKQQFLRHMSHELKTPLASIREGSGLLADGVVGELSQRQREIVLLIDDSGQELQTLIEQLLDYNLLQHNRRLNVSSFDVAGVIRDALAKHRLALEQKGISVVERRAPLYWQADRARTMRIIDNLVSNAVAYGADNGELYLSASADQQHLTVEVANTGTPIAAQDRAHLFEPFYQGASQRKGPLKGSGIGLSVAAESARAQHGNLALIDDPAQRCEVCFRLVLPWIDDASSGDNSSGDNIASSAMDTSQETLAGT</sequence>
<keyword evidence="7 16" id="KW-0812">Transmembrane</keyword>
<evidence type="ECO:0000259" key="17">
    <source>
        <dbReference type="PROSITE" id="PS50109"/>
    </source>
</evidence>
<keyword evidence="19" id="KW-1185">Reference proteome</keyword>
<dbReference type="Gene3D" id="3.30.565.10">
    <property type="entry name" value="Histidine kinase-like ATPase, C-terminal domain"/>
    <property type="match status" value="1"/>
</dbReference>
<evidence type="ECO:0000256" key="6">
    <source>
        <dbReference type="ARBA" id="ARBA00022679"/>
    </source>
</evidence>
<evidence type="ECO:0000256" key="1">
    <source>
        <dbReference type="ARBA" id="ARBA00000085"/>
    </source>
</evidence>
<evidence type="ECO:0000256" key="8">
    <source>
        <dbReference type="ARBA" id="ARBA00022741"/>
    </source>
</evidence>
<feature type="coiled-coil region" evidence="14">
    <location>
        <begin position="236"/>
        <end position="263"/>
    </location>
</feature>
<feature type="transmembrane region" description="Helical" evidence="16">
    <location>
        <begin position="14"/>
        <end position="36"/>
    </location>
</feature>
<evidence type="ECO:0000256" key="12">
    <source>
        <dbReference type="ARBA" id="ARBA00023012"/>
    </source>
</evidence>
<evidence type="ECO:0000256" key="2">
    <source>
        <dbReference type="ARBA" id="ARBA00004651"/>
    </source>
</evidence>
<proteinExistence type="predicted"/>
<dbReference type="RefSeq" id="WP_019952376.1">
    <property type="nucleotide sequence ID" value="NZ_JBHLVX010000033.1"/>
</dbReference>
<dbReference type="Proteomes" id="UP001589814">
    <property type="component" value="Unassembled WGS sequence"/>
</dbReference>
<evidence type="ECO:0000256" key="15">
    <source>
        <dbReference type="SAM" id="MobiDB-lite"/>
    </source>
</evidence>
<dbReference type="GO" id="GO:0005524">
    <property type="term" value="F:ATP binding"/>
    <property type="evidence" value="ECO:0007669"/>
    <property type="project" value="UniProtKB-KW"/>
</dbReference>
<dbReference type="InterPro" id="IPR036097">
    <property type="entry name" value="HisK_dim/P_sf"/>
</dbReference>
<dbReference type="SUPFAM" id="SSF47384">
    <property type="entry name" value="Homodimeric domain of signal transducing histidine kinase"/>
    <property type="match status" value="1"/>
</dbReference>
<comment type="catalytic activity">
    <reaction evidence="1">
        <text>ATP + protein L-histidine = ADP + protein N-phospho-L-histidine.</text>
        <dbReference type="EC" id="2.7.13.3"/>
    </reaction>
</comment>
<organism evidence="18 19">
    <name type="scientific">Kushneria aurantia</name>
    <dbReference type="NCBI Taxonomy" id="504092"/>
    <lineage>
        <taxon>Bacteria</taxon>
        <taxon>Pseudomonadati</taxon>
        <taxon>Pseudomonadota</taxon>
        <taxon>Gammaproteobacteria</taxon>
        <taxon>Oceanospirillales</taxon>
        <taxon>Halomonadaceae</taxon>
        <taxon>Kushneria</taxon>
    </lineage>
</organism>
<evidence type="ECO:0000256" key="11">
    <source>
        <dbReference type="ARBA" id="ARBA00022989"/>
    </source>
</evidence>
<gene>
    <name evidence="18" type="ORF">ACFFHW_08740</name>
</gene>
<evidence type="ECO:0000256" key="10">
    <source>
        <dbReference type="ARBA" id="ARBA00022840"/>
    </source>
</evidence>
<reference evidence="18 19" key="1">
    <citation type="submission" date="2024-09" db="EMBL/GenBank/DDBJ databases">
        <authorList>
            <person name="Sun Q."/>
            <person name="Mori K."/>
        </authorList>
    </citation>
    <scope>NUCLEOTIDE SEQUENCE [LARGE SCALE GENOMIC DNA]</scope>
    <source>
        <strain evidence="18 19">CCM 7415</strain>
    </source>
</reference>
<feature type="domain" description="Histidine kinase" evidence="17">
    <location>
        <begin position="263"/>
        <end position="481"/>
    </location>
</feature>
<dbReference type="InterPro" id="IPR036890">
    <property type="entry name" value="HATPase_C_sf"/>
</dbReference>
<comment type="subcellular location">
    <subcellularLocation>
        <location evidence="2">Cell membrane</location>
        <topology evidence="2">Multi-pass membrane protein</topology>
    </subcellularLocation>
</comment>